<sequence>MKRAITSLFKYREMMKTGDFHATNENIKRMKNLVYFIVLLLAVTSCSPDEYSAPANLTADQIDWEIIPTETINEYLLVNNTAGVTSKWDLGNGVTIMNDTAIAQYTFAGTYTVKLLVINQGGTVELEQDIVTDQDNMAFLSGYPYDQLVGDGSQVWAVDAYSKGHFGLGPTLDNPIEWYGANVNDKAERNFYDDRFTFSINESGLVVNQLTNGYVYANASWASDLGTPEGNEEPEGSDYIMPFDGGDYVCSYLDGVLTVNGGGFLGYYAGANEYQIVELSDDLLEVAFWDSKSNFYWFTRFRPVDQLTPEPEEEIKDLLALDIMDDFEGNGNIEWSTSEIDRFDTIENFAPVPVNESENIAIYSKGDGEWSNVKAVLSHKMDLSERNVFTMKVYMPGFNDYETECDNGVSSWMSTHNLMPQVDVKLQNSSLGGDAYTTQEVRSFTVSDEDFDHWIELTFDFSDVPARTDFDQIVIQFGNEGHCNHGIFYMDDFMLL</sequence>
<dbReference type="eggNOG" id="COG3291">
    <property type="taxonomic scope" value="Bacteria"/>
</dbReference>
<evidence type="ECO:0000313" key="2">
    <source>
        <dbReference type="EMBL" id="GAF04195.1"/>
    </source>
</evidence>
<dbReference type="InterPro" id="IPR000601">
    <property type="entry name" value="PKD_dom"/>
</dbReference>
<dbReference type="Proteomes" id="UP000019402">
    <property type="component" value="Unassembled WGS sequence"/>
</dbReference>
<dbReference type="OrthoDB" id="5381604at2"/>
<dbReference type="PROSITE" id="PS50093">
    <property type="entry name" value="PKD"/>
    <property type="match status" value="1"/>
</dbReference>
<evidence type="ECO:0000259" key="1">
    <source>
        <dbReference type="PROSITE" id="PS50093"/>
    </source>
</evidence>
<organism evidence="2 3">
    <name type="scientific">Saccharicrinis fermentans DSM 9555 = JCM 21142</name>
    <dbReference type="NCBI Taxonomy" id="869213"/>
    <lineage>
        <taxon>Bacteria</taxon>
        <taxon>Pseudomonadati</taxon>
        <taxon>Bacteroidota</taxon>
        <taxon>Bacteroidia</taxon>
        <taxon>Marinilabiliales</taxon>
        <taxon>Marinilabiliaceae</taxon>
        <taxon>Saccharicrinis</taxon>
    </lineage>
</organism>
<accession>W7XZW3</accession>
<keyword evidence="3" id="KW-1185">Reference proteome</keyword>
<gene>
    <name evidence="2" type="ORF">JCM21142_72892</name>
</gene>
<name>W7XZW3_9BACT</name>
<reference evidence="2 3" key="1">
    <citation type="journal article" date="2014" name="Genome Announc.">
        <title>Draft Genome Sequence of Cytophaga fermentans JCM 21142T, a Facultative Anaerobe Isolated from Marine Mud.</title>
        <authorList>
            <person name="Starns D."/>
            <person name="Oshima K."/>
            <person name="Suda W."/>
            <person name="Iino T."/>
            <person name="Yuki M."/>
            <person name="Inoue J."/>
            <person name="Kitamura K."/>
            <person name="Iida T."/>
            <person name="Darby A."/>
            <person name="Hattori M."/>
            <person name="Ohkuma M."/>
        </authorList>
    </citation>
    <scope>NUCLEOTIDE SEQUENCE [LARGE SCALE GENOMIC DNA]</scope>
    <source>
        <strain evidence="2 3">JCM 21142</strain>
    </source>
</reference>
<dbReference type="SUPFAM" id="SSF49299">
    <property type="entry name" value="PKD domain"/>
    <property type="match status" value="1"/>
</dbReference>
<protein>
    <recommendedName>
        <fullName evidence="1">PKD domain-containing protein</fullName>
    </recommendedName>
</protein>
<evidence type="ECO:0000313" key="3">
    <source>
        <dbReference type="Proteomes" id="UP000019402"/>
    </source>
</evidence>
<dbReference type="AlphaFoldDB" id="W7XZW3"/>
<dbReference type="CDD" id="cd00146">
    <property type="entry name" value="PKD"/>
    <property type="match status" value="1"/>
</dbReference>
<dbReference type="InterPro" id="IPR013783">
    <property type="entry name" value="Ig-like_fold"/>
</dbReference>
<dbReference type="InterPro" id="IPR035986">
    <property type="entry name" value="PKD_dom_sf"/>
</dbReference>
<proteinExistence type="predicted"/>
<dbReference type="RefSeq" id="WP_027471385.1">
    <property type="nucleotide sequence ID" value="NZ_BAMD01000039.1"/>
</dbReference>
<dbReference type="Gene3D" id="2.60.40.10">
    <property type="entry name" value="Immunoglobulins"/>
    <property type="match status" value="1"/>
</dbReference>
<dbReference type="eggNOG" id="COG2273">
    <property type="taxonomic scope" value="Bacteria"/>
</dbReference>
<feature type="domain" description="PKD" evidence="1">
    <location>
        <begin position="87"/>
        <end position="122"/>
    </location>
</feature>
<comment type="caution">
    <text evidence="2">The sequence shown here is derived from an EMBL/GenBank/DDBJ whole genome shotgun (WGS) entry which is preliminary data.</text>
</comment>
<dbReference type="STRING" id="869213.GCA_000517085_01602"/>
<dbReference type="EMBL" id="BAMD01000039">
    <property type="protein sequence ID" value="GAF04195.1"/>
    <property type="molecule type" value="Genomic_DNA"/>
</dbReference>